<comment type="caution">
    <text evidence="2">The sequence shown here is derived from an EMBL/GenBank/DDBJ whole genome shotgun (WGS) entry which is preliminary data.</text>
</comment>
<organism evidence="2 3">
    <name type="scientific">Hymenobacter ginkgonis</name>
    <dbReference type="NCBI Taxonomy" id="2682976"/>
    <lineage>
        <taxon>Bacteria</taxon>
        <taxon>Pseudomonadati</taxon>
        <taxon>Bacteroidota</taxon>
        <taxon>Cytophagia</taxon>
        <taxon>Cytophagales</taxon>
        <taxon>Hymenobacteraceae</taxon>
        <taxon>Hymenobacter</taxon>
    </lineage>
</organism>
<dbReference type="InterPro" id="IPR000182">
    <property type="entry name" value="GNAT_dom"/>
</dbReference>
<dbReference type="PANTHER" id="PTHR43415:SF3">
    <property type="entry name" value="GNAT-FAMILY ACETYLTRANSFERASE"/>
    <property type="match status" value="1"/>
</dbReference>
<dbReference type="AlphaFoldDB" id="A0A7K1TKP8"/>
<reference evidence="2 3" key="1">
    <citation type="submission" date="2019-12" db="EMBL/GenBank/DDBJ databases">
        <title>Hymenobacter sp. HMF4947 Genome sequencing and assembly.</title>
        <authorList>
            <person name="Kang H."/>
            <person name="Cha I."/>
            <person name="Kim H."/>
            <person name="Joh K."/>
        </authorList>
    </citation>
    <scope>NUCLEOTIDE SEQUENCE [LARGE SCALE GENOMIC DNA]</scope>
    <source>
        <strain evidence="2 3">HMF4947</strain>
    </source>
</reference>
<dbReference type="Pfam" id="PF00583">
    <property type="entry name" value="Acetyltransf_1"/>
    <property type="match status" value="1"/>
</dbReference>
<evidence type="ECO:0000313" key="2">
    <source>
        <dbReference type="EMBL" id="MVN78984.1"/>
    </source>
</evidence>
<keyword evidence="3" id="KW-1185">Reference proteome</keyword>
<dbReference type="SUPFAM" id="SSF55729">
    <property type="entry name" value="Acyl-CoA N-acyltransferases (Nat)"/>
    <property type="match status" value="1"/>
</dbReference>
<dbReference type="InterPro" id="IPR016181">
    <property type="entry name" value="Acyl_CoA_acyltransferase"/>
</dbReference>
<evidence type="ECO:0000259" key="1">
    <source>
        <dbReference type="PROSITE" id="PS51186"/>
    </source>
</evidence>
<dbReference type="Proteomes" id="UP000441336">
    <property type="component" value="Unassembled WGS sequence"/>
</dbReference>
<feature type="domain" description="N-acetyltransferase" evidence="1">
    <location>
        <begin position="16"/>
        <end position="153"/>
    </location>
</feature>
<evidence type="ECO:0000313" key="3">
    <source>
        <dbReference type="Proteomes" id="UP000441336"/>
    </source>
</evidence>
<protein>
    <submittedName>
        <fullName evidence="2">GNAT family N-acetyltransferase</fullName>
    </submittedName>
</protein>
<name>A0A7K1TKP8_9BACT</name>
<sequence length="153" mass="17604">MILFQDLRLGSFDKNVLDLSFTWLNDPELQSLIASSSVNREAQNKWFEKLSTRTDLLIFSIIYNQTPIGVMGLKNIAYNEGEYWGYIGDKAYWGKGIGSWMMEEIAQSAKHIGITKIYLKVLHDNIRAINLYKKSGFSVSDKDSTFTFMEKKI</sequence>
<proteinExistence type="predicted"/>
<dbReference type="EMBL" id="WQKZ01000008">
    <property type="protein sequence ID" value="MVN78984.1"/>
    <property type="molecule type" value="Genomic_DNA"/>
</dbReference>
<dbReference type="CDD" id="cd04301">
    <property type="entry name" value="NAT_SF"/>
    <property type="match status" value="1"/>
</dbReference>
<dbReference type="RefSeq" id="WP_157569659.1">
    <property type="nucleotide sequence ID" value="NZ_WQKZ01000008.1"/>
</dbReference>
<dbReference type="Gene3D" id="3.40.630.30">
    <property type="match status" value="1"/>
</dbReference>
<dbReference type="GO" id="GO:0016747">
    <property type="term" value="F:acyltransferase activity, transferring groups other than amino-acyl groups"/>
    <property type="evidence" value="ECO:0007669"/>
    <property type="project" value="InterPro"/>
</dbReference>
<keyword evidence="2" id="KW-0808">Transferase</keyword>
<gene>
    <name evidence="2" type="ORF">GO988_21855</name>
</gene>
<accession>A0A7K1TKP8</accession>
<dbReference type="PROSITE" id="PS51186">
    <property type="entry name" value="GNAT"/>
    <property type="match status" value="1"/>
</dbReference>
<dbReference type="PANTHER" id="PTHR43415">
    <property type="entry name" value="SPERMIDINE N(1)-ACETYLTRANSFERASE"/>
    <property type="match status" value="1"/>
</dbReference>